<feature type="compositionally biased region" description="Polar residues" evidence="8">
    <location>
        <begin position="63"/>
        <end position="81"/>
    </location>
</feature>
<evidence type="ECO:0000313" key="10">
    <source>
        <dbReference type="EMBL" id="RUP45145.1"/>
    </source>
</evidence>
<keyword evidence="5" id="KW-0863">Zinc-finger</keyword>
<dbReference type="GO" id="GO:0031048">
    <property type="term" value="P:regulatory ncRNA-mediated heterochromatin formation"/>
    <property type="evidence" value="ECO:0007669"/>
    <property type="project" value="TreeGrafter"/>
</dbReference>
<feature type="region of interest" description="Disordered" evidence="8">
    <location>
        <begin position="63"/>
        <end position="180"/>
    </location>
</feature>
<dbReference type="Pfam" id="PF13086">
    <property type="entry name" value="AAA_11"/>
    <property type="match status" value="1"/>
</dbReference>
<sequence length="1978" mass="223533">MSSQTQERDIHREIVHLLRNLPERASFDSYSPPQKFRRNSGVPANADGLTRIVFRAVNDAQRNSVGRVQRSEPPQTSSNRTGENEEAIRGRVSITGNDVPRENSKWPAGREPLQSLPSRTGKQAELIEEPSSTGQFPVRSSHESRRWFAQPIVQASAQAPAQAPPQPIMHSSSPYSTSRTNGTELAQHEIPLHMIKADITASQSSPQTNTSYVRNIRIGTSSMESPSRSFELNESLPHNSQGKRKGGDRVKVDFEEVKAIAMVKWDLGEDYDCDKAENGSVKEERRSFDFLHISSARTSISPQSAPPIDQEGPEYHAKHVESLAATLNARTPDTSRETSMSQSQRGAADPLSRYPTPNPSVDALDSGSYLINSGDDNEVSRFLIKFQGLSPNAQVQELHAAGELIRKISRVSYRNFALLVSVLSSHQMMKGRDSTMLDVLDALSTHLTEFLETAVRHLKTSINSSEEYMPLLKLFWLFVTKIPDRAQVIPTDVLNDKLEEIQDKFDARETKAAKGLLREMRTVQMAKDRSAVISQSTKSLPTARPLTKKPVDGVGGDVTWIREHQSMIYTTPILPSLDEISQNDPPTHEKMHANLATVPWPADRIDVYLDTHFSLLRAEIVDPLRQSNAASIEPIRPQVGVARTLSRPNALWFVKLRAISSTLGYGFEPVVRFRFRVSRLLDDFETYFQHGSLVALFMENERDSVTFAVVRELLIDNNDETSDEKQGVVGLHFSQEQFTQLELNASYECFESLPNFVALEPVLQWLKSAANNFQNSTAAVPSLLTSLLTVRDFSGQLPQNDKLVPEYLFQRKLDISCIMKSAFKGTRVEPGEIWPEYLGDNRQPIYNISFSQMEAVRHVLANRVAVVAGAPGTGKTFLAAKIVQLLHQALKDGQFYQPILVIADTAAGLDDILSTLLPTIPDFVRFGPFTDNVLLWDRQIHAVAESREDNGKRHHQQLITEMLAAQTKLAYLWQVRIQAQSDEYFINSIPHQYLGTFLNTGDATRHRGRAELLKSCLSEWLDYPPKRSRNTSGRVGARRKARSVAEQIDSSGDSDNERRSHGCAVSDVATLRLLNQDTAMNYVDEHLILCDDPSNYERRRKRIIRLTGNPDDDRVKNPKIPKELVEIVWKNVPPNLWSLSLPRRKQIRQDFTNKALHSIDEQIGRSLNDLYRLYSQLDDLRKNRWIARCRFARVIGMTATFATTYRELIQTLDPRVCVVDSARMMEAQLMSCLISPRTEHVVLIGDTCSDTPQVYNRVLATDFKLDVSLLKRWIQSGGKYVELKQQYRMSLPISSLVAPFYDRLLEQHLSPSKFPNVLGVDSNTFFFSHKRGTKDGSYGIHGISDWEGQLVARFAFYLWQQGYDPSEITILTQCIGQKKVIVDALHPRLISSPSAGGKGTTVVETASAYRGRENIIVIVSMASGNCSEEHGMLLGDQRVVLPLSRAQHGLYIFGDGQNLKRMPGWDQIIETFTAQELISERIKVHCQNHPERRRVITSAKDFDEIPDGGCTEPCKTLLDCGHVCPKLCHQQDHSLIKCERDCLRPRLDRCTHKCPKKCHECEQRDECPPCEEEVTMTLPCQHQFKCRCNALPSNLESPKCHNFVEYRLPCGHVKNIECFKKQNRDYTSRLVCTAQETRSLACGHEVLTICGRLVVCPEKCEQKLPCGHPCMNQCGKEHTHKRSDCTQPCTKRLICGHMCSRGCGNPDNHTDRCLEKCSYVCSHGNKCGRECWKFCTRCVQDCPYEKCDRPPCNRRCKKRFDCGHTCFGLCGEPCPPCKSCCPEIQCSISLRTLGEFDEVERMYKLPECGCVFSVEYLDMYFANQVKTEEHTAIKLWQCPTCEKPIYTALRYNGYIKTEVALVNEIKARQEESRQRLTEQEKSEIISAMNEETKHGVFNIVGGRWFVCPNNHPYYIGMFPFIHLIVVSCECGGATEVTTCPHCHAQIGGSDHRVLDSNRFYGEFDKSLKPAWPPSSLGH</sequence>
<dbReference type="InterPro" id="IPR027417">
    <property type="entry name" value="P-loop_NTPase"/>
</dbReference>
<dbReference type="Pfam" id="PF20173">
    <property type="entry name" value="ZnF_RZ-type"/>
    <property type="match status" value="1"/>
</dbReference>
<dbReference type="Gene3D" id="3.40.50.300">
    <property type="entry name" value="P-loop containing nucleotide triphosphate hydrolases"/>
    <property type="match status" value="3"/>
</dbReference>
<dbReference type="GO" id="GO:0008270">
    <property type="term" value="F:zinc ion binding"/>
    <property type="evidence" value="ECO:0007669"/>
    <property type="project" value="UniProtKB-KW"/>
</dbReference>
<dbReference type="SUPFAM" id="SSF52540">
    <property type="entry name" value="P-loop containing nucleoside triphosphate hydrolases"/>
    <property type="match status" value="1"/>
</dbReference>
<feature type="region of interest" description="Disordered" evidence="8">
    <location>
        <begin position="1028"/>
        <end position="1061"/>
    </location>
</feature>
<protein>
    <recommendedName>
        <fullName evidence="9">RZ-type domain-containing protein</fullName>
    </recommendedName>
</protein>
<feature type="domain" description="RZ-type" evidence="9">
    <location>
        <begin position="1876"/>
        <end position="1968"/>
    </location>
</feature>
<dbReference type="PROSITE" id="PS51981">
    <property type="entry name" value="ZF_RZ"/>
    <property type="match status" value="1"/>
</dbReference>
<dbReference type="CDD" id="cd18808">
    <property type="entry name" value="SF1_C_Upf1"/>
    <property type="match status" value="1"/>
</dbReference>
<dbReference type="GO" id="GO:0002376">
    <property type="term" value="P:immune system process"/>
    <property type="evidence" value="ECO:0007669"/>
    <property type="project" value="UniProtKB-KW"/>
</dbReference>
<evidence type="ECO:0000256" key="3">
    <source>
        <dbReference type="ARBA" id="ARBA00022723"/>
    </source>
</evidence>
<dbReference type="Proteomes" id="UP000268093">
    <property type="component" value="Unassembled WGS sequence"/>
</dbReference>
<proteinExistence type="predicted"/>
<evidence type="ECO:0000256" key="2">
    <source>
        <dbReference type="ARBA" id="ARBA00022490"/>
    </source>
</evidence>
<evidence type="ECO:0000313" key="11">
    <source>
        <dbReference type="Proteomes" id="UP000268093"/>
    </source>
</evidence>
<dbReference type="SMART" id="SM00438">
    <property type="entry name" value="ZnF_NFX"/>
    <property type="match status" value="5"/>
</dbReference>
<feature type="region of interest" description="Disordered" evidence="8">
    <location>
        <begin position="223"/>
        <end position="248"/>
    </location>
</feature>
<evidence type="ECO:0000256" key="8">
    <source>
        <dbReference type="SAM" id="MobiDB-lite"/>
    </source>
</evidence>
<feature type="compositionally biased region" description="Polar residues" evidence="8">
    <location>
        <begin position="223"/>
        <end position="240"/>
    </location>
</feature>
<feature type="compositionally biased region" description="Polar residues" evidence="8">
    <location>
        <begin position="329"/>
        <end position="345"/>
    </location>
</feature>
<dbReference type="GO" id="GO:0005737">
    <property type="term" value="C:cytoplasm"/>
    <property type="evidence" value="ECO:0007669"/>
    <property type="project" value="UniProtKB-SubCell"/>
</dbReference>
<evidence type="ECO:0000256" key="5">
    <source>
        <dbReference type="ARBA" id="ARBA00022771"/>
    </source>
</evidence>
<keyword evidence="3" id="KW-0479">Metal-binding</keyword>
<name>A0A433D2U1_9FUNG</name>
<keyword evidence="7" id="KW-0391">Immunity</keyword>
<reference evidence="10 11" key="1">
    <citation type="journal article" date="2018" name="New Phytol.">
        <title>Phylogenomics of Endogonaceae and evolution of mycorrhizas within Mucoromycota.</title>
        <authorList>
            <person name="Chang Y."/>
            <person name="Desiro A."/>
            <person name="Na H."/>
            <person name="Sandor L."/>
            <person name="Lipzen A."/>
            <person name="Clum A."/>
            <person name="Barry K."/>
            <person name="Grigoriev I.V."/>
            <person name="Martin F.M."/>
            <person name="Stajich J.E."/>
            <person name="Smith M.E."/>
            <person name="Bonito G."/>
            <person name="Spatafora J.W."/>
        </authorList>
    </citation>
    <scope>NUCLEOTIDE SEQUENCE [LARGE SCALE GENOMIC DNA]</scope>
    <source>
        <strain evidence="10 11">GMNB39</strain>
    </source>
</reference>
<keyword evidence="2" id="KW-0963">Cytoplasm</keyword>
<keyword evidence="4" id="KW-0677">Repeat</keyword>
<dbReference type="EMBL" id="RBNI01007725">
    <property type="protein sequence ID" value="RUP45145.1"/>
    <property type="molecule type" value="Genomic_DNA"/>
</dbReference>
<dbReference type="InterPro" id="IPR000967">
    <property type="entry name" value="Znf_NFX1"/>
</dbReference>
<accession>A0A433D2U1</accession>
<feature type="compositionally biased region" description="Low complexity" evidence="8">
    <location>
        <begin position="149"/>
        <end position="161"/>
    </location>
</feature>
<evidence type="ECO:0000259" key="9">
    <source>
        <dbReference type="PROSITE" id="PS51981"/>
    </source>
</evidence>
<dbReference type="GO" id="GO:0004386">
    <property type="term" value="F:helicase activity"/>
    <property type="evidence" value="ECO:0007669"/>
    <property type="project" value="InterPro"/>
</dbReference>
<keyword evidence="6" id="KW-0862">Zinc</keyword>
<dbReference type="GO" id="GO:0031380">
    <property type="term" value="C:nuclear RNA-directed RNA polymerase complex"/>
    <property type="evidence" value="ECO:0007669"/>
    <property type="project" value="TreeGrafter"/>
</dbReference>
<comment type="caution">
    <text evidence="10">The sequence shown here is derived from an EMBL/GenBank/DDBJ whole genome shotgun (WGS) entry which is preliminary data.</text>
</comment>
<evidence type="ECO:0000256" key="6">
    <source>
        <dbReference type="ARBA" id="ARBA00022833"/>
    </source>
</evidence>
<organism evidence="10 11">
    <name type="scientific">Jimgerdemannia flammicorona</name>
    <dbReference type="NCBI Taxonomy" id="994334"/>
    <lineage>
        <taxon>Eukaryota</taxon>
        <taxon>Fungi</taxon>
        <taxon>Fungi incertae sedis</taxon>
        <taxon>Mucoromycota</taxon>
        <taxon>Mucoromycotina</taxon>
        <taxon>Endogonomycetes</taxon>
        <taxon>Endogonales</taxon>
        <taxon>Endogonaceae</taxon>
        <taxon>Jimgerdemannia</taxon>
    </lineage>
</organism>
<feature type="compositionally biased region" description="Polar residues" evidence="8">
    <location>
        <begin position="169"/>
        <end position="180"/>
    </location>
</feature>
<dbReference type="CDD" id="cd06008">
    <property type="entry name" value="NF-X1-zinc-finger"/>
    <property type="match status" value="1"/>
</dbReference>
<evidence type="ECO:0000256" key="7">
    <source>
        <dbReference type="ARBA" id="ARBA00022859"/>
    </source>
</evidence>
<dbReference type="InterPro" id="IPR041677">
    <property type="entry name" value="DNA2/NAM7_AAA_11"/>
</dbReference>
<dbReference type="InterPro" id="IPR047187">
    <property type="entry name" value="SF1_C_Upf1"/>
</dbReference>
<comment type="subcellular location">
    <subcellularLocation>
        <location evidence="1">Cytoplasm</location>
    </subcellularLocation>
</comment>
<feature type="region of interest" description="Disordered" evidence="8">
    <location>
        <begin position="25"/>
        <end position="44"/>
    </location>
</feature>
<gene>
    <name evidence="10" type="ORF">BC936DRAFT_148558</name>
</gene>
<dbReference type="InterPro" id="IPR046439">
    <property type="entry name" value="ZF_RZ_dom"/>
</dbReference>
<evidence type="ECO:0000256" key="1">
    <source>
        <dbReference type="ARBA" id="ARBA00004496"/>
    </source>
</evidence>
<keyword evidence="11" id="KW-1185">Reference proteome</keyword>
<dbReference type="Pfam" id="PF13087">
    <property type="entry name" value="AAA_12"/>
    <property type="match status" value="1"/>
</dbReference>
<evidence type="ECO:0000256" key="4">
    <source>
        <dbReference type="ARBA" id="ARBA00022737"/>
    </source>
</evidence>
<dbReference type="PANTHER" id="PTHR10887">
    <property type="entry name" value="DNA2/NAM7 HELICASE FAMILY"/>
    <property type="match status" value="1"/>
</dbReference>
<feature type="region of interest" description="Disordered" evidence="8">
    <location>
        <begin position="329"/>
        <end position="366"/>
    </location>
</feature>
<dbReference type="InterPro" id="IPR045055">
    <property type="entry name" value="DNA2/NAM7-like"/>
</dbReference>
<dbReference type="InterPro" id="IPR041679">
    <property type="entry name" value="DNA2/NAM7-like_C"/>
</dbReference>
<dbReference type="PANTHER" id="PTHR10887:SF341">
    <property type="entry name" value="NFX1-TYPE ZINC FINGER-CONTAINING PROTEIN 1"/>
    <property type="match status" value="1"/>
</dbReference>
<dbReference type="OrthoDB" id="2423195at2759"/>